<dbReference type="SUPFAM" id="SSF81301">
    <property type="entry name" value="Nucleotidyltransferase"/>
    <property type="match status" value="1"/>
</dbReference>
<comment type="similarity">
    <text evidence="2">Belongs to the RelA/SpoT family.</text>
</comment>
<dbReference type="SMART" id="SM00954">
    <property type="entry name" value="RelA_SpoT"/>
    <property type="match status" value="1"/>
</dbReference>
<dbReference type="PANTHER" id="PTHR21262">
    <property type="entry name" value="GUANOSINE-3',5'-BIS DIPHOSPHATE 3'-PYROPHOSPHOHYDROLASE"/>
    <property type="match status" value="1"/>
</dbReference>
<dbReference type="CDD" id="cd01668">
    <property type="entry name" value="TGS_RSH"/>
    <property type="match status" value="1"/>
</dbReference>
<evidence type="ECO:0000256" key="3">
    <source>
        <dbReference type="SAM" id="Phobius"/>
    </source>
</evidence>
<dbReference type="EMBL" id="UHIV01000004">
    <property type="protein sequence ID" value="SUP59324.1"/>
    <property type="molecule type" value="Genomic_DNA"/>
</dbReference>
<dbReference type="GO" id="GO:0015970">
    <property type="term" value="P:guanosine tetraphosphate biosynthetic process"/>
    <property type="evidence" value="ECO:0007669"/>
    <property type="project" value="UniProtKB-UniPathway"/>
</dbReference>
<dbReference type="CDD" id="cd05399">
    <property type="entry name" value="NT_Rel-Spo_like"/>
    <property type="match status" value="1"/>
</dbReference>
<dbReference type="Proteomes" id="UP000254621">
    <property type="component" value="Unassembled WGS sequence"/>
</dbReference>
<protein>
    <submittedName>
        <fullName evidence="5">GTP pyrophosphokinase</fullName>
        <ecNumber evidence="5">2.7.6.5</ecNumber>
    </submittedName>
</protein>
<evidence type="ECO:0000313" key="5">
    <source>
        <dbReference type="EMBL" id="SUP59324.1"/>
    </source>
</evidence>
<keyword evidence="3" id="KW-0812">Transmembrane</keyword>
<dbReference type="PANTHER" id="PTHR21262:SF31">
    <property type="entry name" value="GTP PYROPHOSPHOKINASE"/>
    <property type="match status" value="1"/>
</dbReference>
<dbReference type="InterPro" id="IPR033655">
    <property type="entry name" value="TGS_RelA/SpoT"/>
</dbReference>
<feature type="domain" description="TGS" evidence="4">
    <location>
        <begin position="116"/>
        <end position="185"/>
    </location>
</feature>
<dbReference type="Gene3D" id="3.10.20.30">
    <property type="match status" value="1"/>
</dbReference>
<dbReference type="Gene3D" id="3.30.460.10">
    <property type="entry name" value="Beta Polymerase, domain 2"/>
    <property type="match status" value="1"/>
</dbReference>
<evidence type="ECO:0000256" key="1">
    <source>
        <dbReference type="ARBA" id="ARBA00004976"/>
    </source>
</evidence>
<sequence>MIVNSIPDCYAVLGAIHARWTPMPGRFKDYIALPKANGYQSLHTTVIGPSGRPLEVQIRTHEMHEIAEYGVAAHWAYKEGNFNGADVENNDEQKLNVIQGIWIWRMMLVMLMTLWNQLRVIFFRSRLCLYTRRDVIELAQGSGPLDMAYSIHTNIGNHTTGARVNERIVPLDYQIKTGDIVEIITSPTAKPNRDWLNMVKTRRARNKIRQYFRKQDRDDNVTAGRQMLTNFLKEMGLIQKKL</sequence>
<dbReference type="UniPathway" id="UPA00908">
    <property type="reaction ID" value="UER00884"/>
</dbReference>
<dbReference type="InterPro" id="IPR004095">
    <property type="entry name" value="TGS"/>
</dbReference>
<dbReference type="GO" id="GO:0016301">
    <property type="term" value="F:kinase activity"/>
    <property type="evidence" value="ECO:0007669"/>
    <property type="project" value="UniProtKB-KW"/>
</dbReference>
<name>A0A380P3D9_WEIVI</name>
<dbReference type="SUPFAM" id="SSF81271">
    <property type="entry name" value="TGS-like"/>
    <property type="match status" value="1"/>
</dbReference>
<dbReference type="InterPro" id="IPR043519">
    <property type="entry name" value="NT_sf"/>
</dbReference>
<dbReference type="FunFam" id="3.10.20.30:FF:000002">
    <property type="entry name" value="GTP pyrophosphokinase (RelA/SpoT)"/>
    <property type="match status" value="1"/>
</dbReference>
<evidence type="ECO:0000256" key="2">
    <source>
        <dbReference type="ARBA" id="ARBA00007476"/>
    </source>
</evidence>
<dbReference type="Pfam" id="PF04607">
    <property type="entry name" value="RelA_SpoT"/>
    <property type="match status" value="1"/>
</dbReference>
<accession>A0A380P3D9</accession>
<dbReference type="Pfam" id="PF02824">
    <property type="entry name" value="TGS"/>
    <property type="match status" value="1"/>
</dbReference>
<keyword evidence="5" id="KW-0418">Kinase</keyword>
<gene>
    <name evidence="5" type="primary">relA_2</name>
    <name evidence="5" type="ORF">NCTC13645_01579</name>
</gene>
<proteinExistence type="inferred from homology"/>
<evidence type="ECO:0000313" key="6">
    <source>
        <dbReference type="Proteomes" id="UP000254621"/>
    </source>
</evidence>
<dbReference type="GO" id="GO:0005886">
    <property type="term" value="C:plasma membrane"/>
    <property type="evidence" value="ECO:0007669"/>
    <property type="project" value="TreeGrafter"/>
</dbReference>
<keyword evidence="3" id="KW-1133">Transmembrane helix</keyword>
<dbReference type="InterPro" id="IPR012676">
    <property type="entry name" value="TGS-like"/>
</dbReference>
<reference evidence="5 6" key="1">
    <citation type="submission" date="2018-06" db="EMBL/GenBank/DDBJ databases">
        <authorList>
            <consortium name="Pathogen Informatics"/>
            <person name="Doyle S."/>
        </authorList>
    </citation>
    <scope>NUCLEOTIDE SEQUENCE [LARGE SCALE GENOMIC DNA]</scope>
    <source>
        <strain evidence="5 6">NCTC13645</strain>
    </source>
</reference>
<comment type="pathway">
    <text evidence="1">Purine metabolism; ppGpp biosynthesis; ppGpp from GTP: step 1/2.</text>
</comment>
<dbReference type="PROSITE" id="PS51880">
    <property type="entry name" value="TGS"/>
    <property type="match status" value="1"/>
</dbReference>
<feature type="transmembrane region" description="Helical" evidence="3">
    <location>
        <begin position="102"/>
        <end position="123"/>
    </location>
</feature>
<dbReference type="AlphaFoldDB" id="A0A380P3D9"/>
<keyword evidence="3" id="KW-0472">Membrane</keyword>
<dbReference type="InterPro" id="IPR012675">
    <property type="entry name" value="Beta-grasp_dom_sf"/>
</dbReference>
<keyword evidence="5" id="KW-0808">Transferase</keyword>
<dbReference type="EC" id="2.7.6.5" evidence="5"/>
<organism evidence="5 6">
    <name type="scientific">Weissella viridescens</name>
    <name type="common">Lactobacillus viridescens</name>
    <dbReference type="NCBI Taxonomy" id="1629"/>
    <lineage>
        <taxon>Bacteria</taxon>
        <taxon>Bacillati</taxon>
        <taxon>Bacillota</taxon>
        <taxon>Bacilli</taxon>
        <taxon>Lactobacillales</taxon>
        <taxon>Lactobacillaceae</taxon>
        <taxon>Weissella</taxon>
    </lineage>
</organism>
<evidence type="ECO:0000259" key="4">
    <source>
        <dbReference type="PROSITE" id="PS51880"/>
    </source>
</evidence>
<dbReference type="GO" id="GO:0008728">
    <property type="term" value="F:GTP diphosphokinase activity"/>
    <property type="evidence" value="ECO:0007669"/>
    <property type="project" value="UniProtKB-EC"/>
</dbReference>
<dbReference type="InterPro" id="IPR007685">
    <property type="entry name" value="RelA_SpoT"/>
</dbReference>
<dbReference type="STRING" id="1629.IV50_GL000346"/>